<dbReference type="Pfam" id="PF25353">
    <property type="entry name" value="PH_2nd_LRR"/>
    <property type="match status" value="1"/>
</dbReference>
<name>A0A1X2IL15_9FUNG</name>
<feature type="compositionally biased region" description="Pro residues" evidence="1">
    <location>
        <begin position="1359"/>
        <end position="1370"/>
    </location>
</feature>
<evidence type="ECO:0000256" key="1">
    <source>
        <dbReference type="SAM" id="MobiDB-lite"/>
    </source>
</evidence>
<gene>
    <name evidence="3" type="ORF">BCR42DRAFT_410922</name>
</gene>
<proteinExistence type="predicted"/>
<feature type="domain" description="LRR-containing protein second PH" evidence="2">
    <location>
        <begin position="305"/>
        <end position="423"/>
    </location>
</feature>
<feature type="region of interest" description="Disordered" evidence="1">
    <location>
        <begin position="269"/>
        <end position="309"/>
    </location>
</feature>
<dbReference type="InterPro" id="IPR057334">
    <property type="entry name" value="PH_2nd_LRR"/>
</dbReference>
<feature type="compositionally biased region" description="Low complexity" evidence="1">
    <location>
        <begin position="1273"/>
        <end position="1299"/>
    </location>
</feature>
<feature type="compositionally biased region" description="Polar residues" evidence="1">
    <location>
        <begin position="32"/>
        <end position="48"/>
    </location>
</feature>
<feature type="compositionally biased region" description="Low complexity" evidence="1">
    <location>
        <begin position="293"/>
        <end position="309"/>
    </location>
</feature>
<feature type="region of interest" description="Disordered" evidence="1">
    <location>
        <begin position="1357"/>
        <end position="1380"/>
    </location>
</feature>
<keyword evidence="4" id="KW-1185">Reference proteome</keyword>
<accession>A0A1X2IL15</accession>
<dbReference type="STRING" id="90262.A0A1X2IL15"/>
<dbReference type="Gene3D" id="3.80.10.10">
    <property type="entry name" value="Ribonuclease Inhibitor"/>
    <property type="match status" value="1"/>
</dbReference>
<comment type="caution">
    <text evidence="3">The sequence shown here is derived from an EMBL/GenBank/DDBJ whole genome shotgun (WGS) entry which is preliminary data.</text>
</comment>
<feature type="region of interest" description="Disordered" evidence="1">
    <location>
        <begin position="1255"/>
        <end position="1343"/>
    </location>
</feature>
<evidence type="ECO:0000313" key="4">
    <source>
        <dbReference type="Proteomes" id="UP000193560"/>
    </source>
</evidence>
<feature type="region of interest" description="Disordered" evidence="1">
    <location>
        <begin position="32"/>
        <end position="64"/>
    </location>
</feature>
<dbReference type="OrthoDB" id="120976at2759"/>
<organism evidence="3 4">
    <name type="scientific">Absidia repens</name>
    <dbReference type="NCBI Taxonomy" id="90262"/>
    <lineage>
        <taxon>Eukaryota</taxon>
        <taxon>Fungi</taxon>
        <taxon>Fungi incertae sedis</taxon>
        <taxon>Mucoromycota</taxon>
        <taxon>Mucoromycotina</taxon>
        <taxon>Mucoromycetes</taxon>
        <taxon>Mucorales</taxon>
        <taxon>Cunninghamellaceae</taxon>
        <taxon>Absidia</taxon>
    </lineage>
</organism>
<dbReference type="Proteomes" id="UP000193560">
    <property type="component" value="Unassembled WGS sequence"/>
</dbReference>
<sequence>MFMKENYLQKLMTTPPSSPPLIYSSGESVMNDVGNQLDQTHSQNSGGYANSPPVSPMKSLSQSAHDQILPADQDATLPPILSFDTLQQHTILYSGEMILCSHSRFSRQKRCYCILTPTSLVRFKSFDKAKKAYPVLKGGNAKLSVNQSLLHNQKTLVALEHVFAVYKIQLPSLQQGIRINFVDSADLSKQPGSLTLVPITNENSSPLQSLVSMWIHALRSALESYLPGLITVGSAEQFAAIERTKKQNDQSTTNHPIMIHKVILKTKKTHSKTMPPPSPLSSGNVAVNHMVPSSSSASTATSSTSTTMTTSAEQKDVYIPVIFLLGRNSLYLIPSKSDHDDYRRYVSRDRYGLMAITGIMIHDGDDTITIDLCTLQGPSYQLKLITSVGRLLVCAIQKAVQQLVPHFPYLPYTLVCPSVAVQQKNRGSSSSTSELSSSLSLSAAMTDTIHSNTIEDKTTTALSPIAHWRRYLSQPWQQQKLNSLQNQTSTPTSLYNTVTTQYDAVLMAYCAALNLDKRRFRYTVEKSQRKSRLYTFTVLPSNEINGNFTLYSKYELLAIFRTLRHIDFFETVSFKDIQLTPLATWFISKDDSWTQQDSNSMCFPTMLANEVFLLLSYNNHIQSLDLSGYYKTSYTYELPPGDTLSSSLTLARLPTTLSLVRSNTLVDGIPVMDQMTPTSSASASKCQQCLVQAIFLSMQTSKSLNLSSIALDGHILHEQDIDLLIQLLLAPANTLDLSPVAGLRCLSFRRAQLSTVCLEDLLLAITQGPTKDWVECLDLQENDGQISVDVFTQVWQQCKRLSQFGAACHFRSDESLDLVRYPKVMNKLDLSGSTLEDKHILELCTWLTHHATTLRPPTKTQFDLCLVLTQCGLHGQHVHQLVHAVSGHHHRRLRFSLELGDNPLTKQVVYQPWLWSSLSKYGPTSLKLQKVVWESASLRELFESLIQNKIVEKLDLSYAILDRCNEQDNFISLSPPSPTVEDCTMTTSYSNAIGTNTTKRSSTSSTILMSDSTLSNVSPNDHAATISNSNSTSTSTPTPIPFTFDPTTVLALANLFQKMTHLTSFTMDAEQQEEMQTSITTKSKSTPKRKRMTEVGNLLSSTFRHLALSRTSFNTSLTTISMKNQGLGDNTIQALCQWGKLCPSLQSLYVDGNSLTISGFRSLWDLVKTNSSVYDLPRPELDFRWELQRLESEAWKLQESEAELQYLVIHMVGVDSRRAHSLIDDQTAAREAIMVDRSQLPLVADQLEQQVQLNAAHHERQSRHMAVKPYWPTTTTTSARPASTFSASSASISNSNTTTLVPPQPSLSASCTRKSSAHHQPAPSTSMTRRYRQRRPSSSTSSIYSFYQEYPTEMLADALPPPTCPLPAIPSPSSLSSTPY</sequence>
<protein>
    <recommendedName>
        <fullName evidence="2">LRR-containing protein second PH domain-containing protein</fullName>
    </recommendedName>
</protein>
<reference evidence="3 4" key="1">
    <citation type="submission" date="2016-07" db="EMBL/GenBank/DDBJ databases">
        <title>Pervasive Adenine N6-methylation of Active Genes in Fungi.</title>
        <authorList>
            <consortium name="DOE Joint Genome Institute"/>
            <person name="Mondo S.J."/>
            <person name="Dannebaum R.O."/>
            <person name="Kuo R.C."/>
            <person name="Labutti K."/>
            <person name="Haridas S."/>
            <person name="Kuo A."/>
            <person name="Salamov A."/>
            <person name="Ahrendt S.R."/>
            <person name="Lipzen A."/>
            <person name="Sullivan W."/>
            <person name="Andreopoulos W.B."/>
            <person name="Clum A."/>
            <person name="Lindquist E."/>
            <person name="Daum C."/>
            <person name="Ramamoorthy G.K."/>
            <person name="Gryganskyi A."/>
            <person name="Culley D."/>
            <person name="Magnuson J.K."/>
            <person name="James T.Y."/>
            <person name="O'Malley M.A."/>
            <person name="Stajich J.E."/>
            <person name="Spatafora J.W."/>
            <person name="Visel A."/>
            <person name="Grigoriev I.V."/>
        </authorList>
    </citation>
    <scope>NUCLEOTIDE SEQUENCE [LARGE SCALE GENOMIC DNA]</scope>
    <source>
        <strain evidence="3 4">NRRL 1336</strain>
    </source>
</reference>
<dbReference type="InterPro" id="IPR032675">
    <property type="entry name" value="LRR_dom_sf"/>
</dbReference>
<evidence type="ECO:0000313" key="3">
    <source>
        <dbReference type="EMBL" id="ORZ18482.1"/>
    </source>
</evidence>
<dbReference type="EMBL" id="MCGE01000008">
    <property type="protein sequence ID" value="ORZ18482.1"/>
    <property type="molecule type" value="Genomic_DNA"/>
</dbReference>
<feature type="compositionally biased region" description="Low complexity" evidence="1">
    <location>
        <begin position="1371"/>
        <end position="1380"/>
    </location>
</feature>
<evidence type="ECO:0000259" key="2">
    <source>
        <dbReference type="Pfam" id="PF25353"/>
    </source>
</evidence>
<dbReference type="SUPFAM" id="SSF52047">
    <property type="entry name" value="RNI-like"/>
    <property type="match status" value="1"/>
</dbReference>